<keyword evidence="3" id="KW-0808">Transferase</keyword>
<comment type="catalytic activity">
    <reaction evidence="8">
        <text>(sulfur carrier)-H + L-cysteine = (sulfur carrier)-SH + L-alanine</text>
        <dbReference type="Rhea" id="RHEA:43892"/>
        <dbReference type="Rhea" id="RHEA-COMP:14737"/>
        <dbReference type="Rhea" id="RHEA-COMP:14739"/>
        <dbReference type="ChEBI" id="CHEBI:29917"/>
        <dbReference type="ChEBI" id="CHEBI:35235"/>
        <dbReference type="ChEBI" id="CHEBI:57972"/>
        <dbReference type="ChEBI" id="CHEBI:64428"/>
        <dbReference type="EC" id="2.8.1.7"/>
    </reaction>
</comment>
<keyword evidence="7" id="KW-0411">Iron-sulfur</keyword>
<dbReference type="Pfam" id="PF00266">
    <property type="entry name" value="Aminotran_5"/>
    <property type="match status" value="1"/>
</dbReference>
<protein>
    <submittedName>
        <fullName evidence="11">Cysteine desulfurase</fullName>
    </submittedName>
</protein>
<evidence type="ECO:0000256" key="7">
    <source>
        <dbReference type="ARBA" id="ARBA00023014"/>
    </source>
</evidence>
<evidence type="ECO:0000259" key="10">
    <source>
        <dbReference type="Pfam" id="PF00266"/>
    </source>
</evidence>
<dbReference type="PANTHER" id="PTHR11601:SF34">
    <property type="entry name" value="CYSTEINE DESULFURASE"/>
    <property type="match status" value="1"/>
</dbReference>
<evidence type="ECO:0000256" key="9">
    <source>
        <dbReference type="SAM" id="MobiDB-lite"/>
    </source>
</evidence>
<dbReference type="InterPro" id="IPR000192">
    <property type="entry name" value="Aminotrans_V_dom"/>
</dbReference>
<dbReference type="SUPFAM" id="SSF53383">
    <property type="entry name" value="PLP-dependent transferases"/>
    <property type="match status" value="1"/>
</dbReference>
<evidence type="ECO:0000313" key="12">
    <source>
        <dbReference type="Proteomes" id="UP000245514"/>
    </source>
</evidence>
<evidence type="ECO:0000256" key="4">
    <source>
        <dbReference type="ARBA" id="ARBA00022723"/>
    </source>
</evidence>
<evidence type="ECO:0000256" key="5">
    <source>
        <dbReference type="ARBA" id="ARBA00022898"/>
    </source>
</evidence>
<gene>
    <name evidence="11" type="ORF">CAY35_01230</name>
</gene>
<evidence type="ECO:0000256" key="6">
    <source>
        <dbReference type="ARBA" id="ARBA00023004"/>
    </source>
</evidence>
<evidence type="ECO:0000256" key="1">
    <source>
        <dbReference type="ARBA" id="ARBA00001933"/>
    </source>
</evidence>
<dbReference type="InterPro" id="IPR015422">
    <property type="entry name" value="PyrdxlP-dep_Trfase_small"/>
</dbReference>
<dbReference type="Gene3D" id="3.40.640.10">
    <property type="entry name" value="Type I PLP-dependent aspartate aminotransferase-like (Major domain)"/>
    <property type="match status" value="1"/>
</dbReference>
<dbReference type="InterPro" id="IPR015421">
    <property type="entry name" value="PyrdxlP-dep_Trfase_major"/>
</dbReference>
<evidence type="ECO:0000313" key="11">
    <source>
        <dbReference type="EMBL" id="PWI28712.1"/>
    </source>
</evidence>
<reference evidence="11 12" key="1">
    <citation type="submission" date="2018-05" db="EMBL/GenBank/DDBJ databases">
        <title>Draft Genome Sequence of Arthrobacter cumminsii IME1328, Isolated from a Patient Who Suffered from Foot Ulcers in China.</title>
        <authorList>
            <person name="Li M."/>
            <person name="Jiang Z."/>
            <person name="Sun Q."/>
            <person name="Tong Y."/>
        </authorList>
    </citation>
    <scope>NUCLEOTIDE SEQUENCE [LARGE SCALE GENOMIC DNA]</scope>
    <source>
        <strain evidence="11 12">IME1328</strain>
    </source>
</reference>
<feature type="domain" description="Aminotransferase class V" evidence="10">
    <location>
        <begin position="31"/>
        <end position="410"/>
    </location>
</feature>
<keyword evidence="12" id="KW-1185">Reference proteome</keyword>
<sequence>MRSSRIRTVPRTVLTLKRMLLTLNRMVLVLYLDEAASAPQSAESLRHHVAWLQQGIGNPASVHAAGASMRSGLNSARSLIAQGLNVADSSVVFTSGGTESNAMAVTGLARAARDAQPERTRILVSAIEHSSVLTPARDVAEREGFSLEQIPVDSRGLLDVDALASMLDERVALVAVMAVNNEVGSMQPIEPVARLARDAGAPVVCDAVAAPVPLMPGLVVHCDALTLAGHKFGGPTGTGALVLAGNVVKVRGFVPMLPGSQEHGLRAGTPNVPGLMGMAAAFSEKLMAGAADIKTPASGAGEGEAATEGETPAEQLKRVVLAHAGDEVVVLGPETPQDCSPSIAMFLFPRVNGEAMLIELEHRGVVCSSGSACHAGSTEPSHVLTALGIAAAQARTSVRMSIGRRLSQEEEATLGTAVAESLAALAPRTPAPRTPAPSPR</sequence>
<evidence type="ECO:0000256" key="3">
    <source>
        <dbReference type="ARBA" id="ARBA00022679"/>
    </source>
</evidence>
<evidence type="ECO:0000256" key="8">
    <source>
        <dbReference type="ARBA" id="ARBA00050776"/>
    </source>
</evidence>
<organism evidence="11 12">
    <name type="scientific">Pseudoglutamicibacter cumminsii</name>
    <dbReference type="NCBI Taxonomy" id="156979"/>
    <lineage>
        <taxon>Bacteria</taxon>
        <taxon>Bacillati</taxon>
        <taxon>Actinomycetota</taxon>
        <taxon>Actinomycetes</taxon>
        <taxon>Micrococcales</taxon>
        <taxon>Micrococcaceae</taxon>
        <taxon>Pseudoglutamicibacter</taxon>
    </lineage>
</organism>
<evidence type="ECO:0000256" key="2">
    <source>
        <dbReference type="ARBA" id="ARBA00006490"/>
    </source>
</evidence>
<dbReference type="Gene3D" id="3.90.1150.10">
    <property type="entry name" value="Aspartate Aminotransferase, domain 1"/>
    <property type="match status" value="1"/>
</dbReference>
<dbReference type="PIRSF" id="PIRSF005572">
    <property type="entry name" value="NifS"/>
    <property type="match status" value="1"/>
</dbReference>
<dbReference type="PANTHER" id="PTHR11601">
    <property type="entry name" value="CYSTEINE DESULFURYLASE FAMILY MEMBER"/>
    <property type="match status" value="1"/>
</dbReference>
<comment type="similarity">
    <text evidence="2">Belongs to the class-V pyridoxal-phosphate-dependent aminotransferase family. NifS/IscS subfamily.</text>
</comment>
<comment type="cofactor">
    <cofactor evidence="1">
        <name>pyridoxal 5'-phosphate</name>
        <dbReference type="ChEBI" id="CHEBI:597326"/>
    </cofactor>
</comment>
<dbReference type="Gene3D" id="1.10.260.50">
    <property type="match status" value="1"/>
</dbReference>
<proteinExistence type="inferred from homology"/>
<keyword evidence="6" id="KW-0408">Iron</keyword>
<keyword evidence="5" id="KW-0663">Pyridoxal phosphate</keyword>
<dbReference type="EMBL" id="QFWG01000001">
    <property type="protein sequence ID" value="PWI28712.1"/>
    <property type="molecule type" value="Genomic_DNA"/>
</dbReference>
<dbReference type="Proteomes" id="UP000245514">
    <property type="component" value="Unassembled WGS sequence"/>
</dbReference>
<keyword evidence="4" id="KW-0479">Metal-binding</keyword>
<dbReference type="InterPro" id="IPR016454">
    <property type="entry name" value="Cysteine_dSase"/>
</dbReference>
<comment type="caution">
    <text evidence="11">The sequence shown here is derived from an EMBL/GenBank/DDBJ whole genome shotgun (WGS) entry which is preliminary data.</text>
</comment>
<dbReference type="InterPro" id="IPR015424">
    <property type="entry name" value="PyrdxlP-dep_Trfase"/>
</dbReference>
<name>A0ABX5LAN3_9MICC</name>
<accession>A0ABX5LAN3</accession>
<feature type="compositionally biased region" description="Pro residues" evidence="9">
    <location>
        <begin position="429"/>
        <end position="440"/>
    </location>
</feature>
<feature type="region of interest" description="Disordered" evidence="9">
    <location>
        <begin position="420"/>
        <end position="440"/>
    </location>
</feature>